<dbReference type="KEGG" id="mmed:Mame_02850"/>
<reference evidence="6 7" key="1">
    <citation type="submission" date="2017-03" db="EMBL/GenBank/DDBJ databases">
        <title>Foreign affairs: Plasmid Transfer between Roseobacters and Rhizobia.</title>
        <authorList>
            <person name="Bartling P."/>
            <person name="Bunk B."/>
            <person name="Overmann J."/>
            <person name="Brinkmann H."/>
            <person name="Petersen J."/>
        </authorList>
    </citation>
    <scope>NUCLEOTIDE SEQUENCE [LARGE SCALE GENOMIC DNA]</scope>
    <source>
        <strain evidence="6 7">MACL11</strain>
    </source>
</reference>
<gene>
    <name evidence="6" type="primary">cmpR_3</name>
    <name evidence="6" type="ORF">Mame_02850</name>
</gene>
<dbReference type="GO" id="GO:0005829">
    <property type="term" value="C:cytosol"/>
    <property type="evidence" value="ECO:0007669"/>
    <property type="project" value="TreeGrafter"/>
</dbReference>
<keyword evidence="4" id="KW-0804">Transcription</keyword>
<comment type="similarity">
    <text evidence="1">Belongs to the LysR transcriptional regulatory family.</text>
</comment>
<dbReference type="Pfam" id="PF00126">
    <property type="entry name" value="HTH_1"/>
    <property type="match status" value="1"/>
</dbReference>
<dbReference type="Pfam" id="PF03466">
    <property type="entry name" value="LysR_substrate"/>
    <property type="match status" value="1"/>
</dbReference>
<name>A0A1U9Z399_9HYPH</name>
<dbReference type="AlphaFoldDB" id="A0A1U9Z399"/>
<evidence type="ECO:0000259" key="5">
    <source>
        <dbReference type="PROSITE" id="PS50931"/>
    </source>
</evidence>
<keyword evidence="3" id="KW-0238">DNA-binding</keyword>
<dbReference type="InterPro" id="IPR000847">
    <property type="entry name" value="LysR_HTH_N"/>
</dbReference>
<dbReference type="PROSITE" id="PS50931">
    <property type="entry name" value="HTH_LYSR"/>
    <property type="match status" value="1"/>
</dbReference>
<sequence>MLHGRLLNYLDEVARTGSVRKTAERLNVSASAISRQIAALEEALDTQLFDRSRRRLTLTAAGEILIGHVRETLKGMNRAEAMMEDLKGLRRGVVTIALMSGLAANLLPRAVGRFQRANPGVSVRMILMTTGDDIRNAVRAGEADMGLGFDFPSDADISVLEIAIGRLGIAVAPDHPLARSTSVRLSECVGYPVAGADQTTAIRPHIEQVFARSNLQISFAVEANSIEMMRHLAMSEGYLTFLTPFDIAFESRMGRLVYVPVREFQSDTQQLMLIGGRRNISAIASVFVENIRTVMREMAD</sequence>
<dbReference type="SUPFAM" id="SSF46785">
    <property type="entry name" value="Winged helix' DNA-binding domain"/>
    <property type="match status" value="1"/>
</dbReference>
<evidence type="ECO:0000256" key="1">
    <source>
        <dbReference type="ARBA" id="ARBA00009437"/>
    </source>
</evidence>
<dbReference type="OrthoDB" id="5297263at2"/>
<dbReference type="Proteomes" id="UP000191135">
    <property type="component" value="Chromosome"/>
</dbReference>
<evidence type="ECO:0000313" key="7">
    <source>
        <dbReference type="Proteomes" id="UP000191135"/>
    </source>
</evidence>
<dbReference type="PANTHER" id="PTHR30419">
    <property type="entry name" value="HTH-TYPE TRANSCRIPTIONAL REGULATOR YBHD"/>
    <property type="match status" value="1"/>
</dbReference>
<dbReference type="GO" id="GO:0003677">
    <property type="term" value="F:DNA binding"/>
    <property type="evidence" value="ECO:0007669"/>
    <property type="project" value="UniProtKB-KW"/>
</dbReference>
<dbReference type="GO" id="GO:0003700">
    <property type="term" value="F:DNA-binding transcription factor activity"/>
    <property type="evidence" value="ECO:0007669"/>
    <property type="project" value="InterPro"/>
</dbReference>
<evidence type="ECO:0000256" key="3">
    <source>
        <dbReference type="ARBA" id="ARBA00023125"/>
    </source>
</evidence>
<dbReference type="InterPro" id="IPR036388">
    <property type="entry name" value="WH-like_DNA-bd_sf"/>
</dbReference>
<dbReference type="Gene3D" id="1.10.10.10">
    <property type="entry name" value="Winged helix-like DNA-binding domain superfamily/Winged helix DNA-binding domain"/>
    <property type="match status" value="1"/>
</dbReference>
<feature type="domain" description="HTH lysR-type" evidence="5">
    <location>
        <begin position="5"/>
        <end position="59"/>
    </location>
</feature>
<evidence type="ECO:0000313" key="6">
    <source>
        <dbReference type="EMBL" id="AQZ52173.1"/>
    </source>
</evidence>
<dbReference type="Gene3D" id="3.40.190.290">
    <property type="match status" value="1"/>
</dbReference>
<dbReference type="RefSeq" id="WP_018063163.1">
    <property type="nucleotide sequence ID" value="NZ_AQWH01000002.1"/>
</dbReference>
<dbReference type="InterPro" id="IPR050950">
    <property type="entry name" value="HTH-type_LysR_regulators"/>
</dbReference>
<evidence type="ECO:0000256" key="2">
    <source>
        <dbReference type="ARBA" id="ARBA00023015"/>
    </source>
</evidence>
<organism evidence="6 7">
    <name type="scientific">Martelella mediterranea DSM 17316</name>
    <dbReference type="NCBI Taxonomy" id="1122214"/>
    <lineage>
        <taxon>Bacteria</taxon>
        <taxon>Pseudomonadati</taxon>
        <taxon>Pseudomonadota</taxon>
        <taxon>Alphaproteobacteria</taxon>
        <taxon>Hyphomicrobiales</taxon>
        <taxon>Aurantimonadaceae</taxon>
        <taxon>Martelella</taxon>
    </lineage>
</organism>
<dbReference type="SUPFAM" id="SSF53850">
    <property type="entry name" value="Periplasmic binding protein-like II"/>
    <property type="match status" value="1"/>
</dbReference>
<keyword evidence="2" id="KW-0805">Transcription regulation</keyword>
<dbReference type="STRING" id="1122214.Mame_02850"/>
<evidence type="ECO:0000256" key="4">
    <source>
        <dbReference type="ARBA" id="ARBA00023163"/>
    </source>
</evidence>
<dbReference type="EMBL" id="CP020330">
    <property type="protein sequence ID" value="AQZ52173.1"/>
    <property type="molecule type" value="Genomic_DNA"/>
</dbReference>
<protein>
    <submittedName>
        <fullName evidence="6">HTH-type transcriptional activator CmpR</fullName>
    </submittedName>
</protein>
<dbReference type="InterPro" id="IPR036390">
    <property type="entry name" value="WH_DNA-bd_sf"/>
</dbReference>
<dbReference type="FunFam" id="1.10.10.10:FF:000001">
    <property type="entry name" value="LysR family transcriptional regulator"/>
    <property type="match status" value="1"/>
</dbReference>
<dbReference type="InterPro" id="IPR005119">
    <property type="entry name" value="LysR_subst-bd"/>
</dbReference>
<proteinExistence type="inferred from homology"/>
<dbReference type="eggNOG" id="COG0583">
    <property type="taxonomic scope" value="Bacteria"/>
</dbReference>
<accession>A0A1U9Z399</accession>
<keyword evidence="7" id="KW-1185">Reference proteome</keyword>